<evidence type="ECO:0000256" key="13">
    <source>
        <dbReference type="SAM" id="MobiDB-lite"/>
    </source>
</evidence>
<evidence type="ECO:0000256" key="6">
    <source>
        <dbReference type="ARBA" id="ARBA00022737"/>
    </source>
</evidence>
<keyword evidence="8" id="KW-0130">Cell adhesion</keyword>
<dbReference type="Pfam" id="PF00028">
    <property type="entry name" value="Cadherin"/>
    <property type="match status" value="5"/>
</dbReference>
<dbReference type="AlphaFoldDB" id="A0A8C4SH03"/>
<reference evidence="17" key="1">
    <citation type="submission" date="2021-06" db="EMBL/GenBank/DDBJ databases">
        <authorList>
            <consortium name="Wellcome Sanger Institute Data Sharing"/>
        </authorList>
    </citation>
    <scope>NUCLEOTIDE SEQUENCE [LARGE SCALE GENOMIC DNA]</scope>
</reference>
<reference evidence="17" key="2">
    <citation type="submission" date="2025-08" db="UniProtKB">
        <authorList>
            <consortium name="Ensembl"/>
        </authorList>
    </citation>
    <scope>IDENTIFICATION</scope>
</reference>
<dbReference type="FunFam" id="2.60.40.60:FF:000006">
    <property type="entry name" value="Protocadherin alpha 2"/>
    <property type="match status" value="1"/>
</dbReference>
<feature type="domain" description="Cadherin" evidence="16">
    <location>
        <begin position="562"/>
        <end position="667"/>
    </location>
</feature>
<dbReference type="Gene3D" id="2.60.40.60">
    <property type="entry name" value="Cadherins"/>
    <property type="match status" value="6"/>
</dbReference>
<dbReference type="InterPro" id="IPR020894">
    <property type="entry name" value="Cadherin_CS"/>
</dbReference>
<evidence type="ECO:0000313" key="17">
    <source>
        <dbReference type="Ensembl" id="ENSECRP00000016740.1"/>
    </source>
</evidence>
<dbReference type="CDD" id="cd11304">
    <property type="entry name" value="Cadherin_repeat"/>
    <property type="match status" value="6"/>
</dbReference>
<dbReference type="Ensembl" id="ENSECRT00000017036.1">
    <property type="protein sequence ID" value="ENSECRP00000016740.1"/>
    <property type="gene ID" value="ENSECRG00000011113.1"/>
</dbReference>
<proteinExistence type="predicted"/>
<dbReference type="PROSITE" id="PS00232">
    <property type="entry name" value="CADHERIN_1"/>
    <property type="match status" value="3"/>
</dbReference>
<evidence type="ECO:0000256" key="15">
    <source>
        <dbReference type="SAM" id="SignalP"/>
    </source>
</evidence>
<evidence type="ECO:0000256" key="9">
    <source>
        <dbReference type="ARBA" id="ARBA00022989"/>
    </source>
</evidence>
<dbReference type="GO" id="GO:0005509">
    <property type="term" value="F:calcium ion binding"/>
    <property type="evidence" value="ECO:0007669"/>
    <property type="project" value="UniProtKB-UniRule"/>
</dbReference>
<feature type="domain" description="Cadherin" evidence="16">
    <location>
        <begin position="446"/>
        <end position="555"/>
    </location>
</feature>
<dbReference type="PROSITE" id="PS50268">
    <property type="entry name" value="CADHERIN_2"/>
    <property type="match status" value="6"/>
</dbReference>
<evidence type="ECO:0000256" key="5">
    <source>
        <dbReference type="ARBA" id="ARBA00022729"/>
    </source>
</evidence>
<evidence type="ECO:0000256" key="3">
    <source>
        <dbReference type="ARBA" id="ARBA00022475"/>
    </source>
</evidence>
<evidence type="ECO:0000256" key="4">
    <source>
        <dbReference type="ARBA" id="ARBA00022692"/>
    </source>
</evidence>
<evidence type="ECO:0000256" key="12">
    <source>
        <dbReference type="PROSITE-ProRule" id="PRU00043"/>
    </source>
</evidence>
<dbReference type="Pfam" id="PF16492">
    <property type="entry name" value="Cadherin_C_2"/>
    <property type="match status" value="1"/>
</dbReference>
<feature type="region of interest" description="Disordered" evidence="13">
    <location>
        <begin position="808"/>
        <end position="834"/>
    </location>
</feature>
<evidence type="ECO:0000256" key="7">
    <source>
        <dbReference type="ARBA" id="ARBA00022837"/>
    </source>
</evidence>
<feature type="domain" description="Cadherin" evidence="16">
    <location>
        <begin position="20"/>
        <end position="126"/>
    </location>
</feature>
<evidence type="ECO:0000256" key="10">
    <source>
        <dbReference type="ARBA" id="ARBA00023136"/>
    </source>
</evidence>
<dbReference type="FunFam" id="2.60.40.60:FF:000004">
    <property type="entry name" value="Protocadherin 1 gamma 2"/>
    <property type="match status" value="1"/>
</dbReference>
<feature type="chain" id="PRO_5034341925" description="Cadherin domain-containing protein" evidence="15">
    <location>
        <begin position="23"/>
        <end position="846"/>
    </location>
</feature>
<dbReference type="Pfam" id="PF08266">
    <property type="entry name" value="Cadherin_2"/>
    <property type="match status" value="1"/>
</dbReference>
<accession>A0A8C4SH03</accession>
<dbReference type="PANTHER" id="PTHR24028:SF296">
    <property type="entry name" value="PROTOCADHERIN 1 GAMMA 11 PRECURSOR-RELATED"/>
    <property type="match status" value="1"/>
</dbReference>
<dbReference type="InterPro" id="IPR015919">
    <property type="entry name" value="Cadherin-like_sf"/>
</dbReference>
<dbReference type="SUPFAM" id="SSF49313">
    <property type="entry name" value="Cadherin-like"/>
    <property type="match status" value="6"/>
</dbReference>
<keyword evidence="5 15" id="KW-0732">Signal</keyword>
<dbReference type="FunFam" id="2.60.40.60:FF:000018">
    <property type="entry name" value="Protocadherin gamma c3"/>
    <property type="match status" value="1"/>
</dbReference>
<dbReference type="InterPro" id="IPR050174">
    <property type="entry name" value="Protocadherin/Cadherin-CA"/>
</dbReference>
<sequence>MANERITGIFMLLLHIWDITSGQTVYSISEELDQGTFVGNLAKDLNLDNQRLKTRRARIYTEGETEYIELNVNKGILVIKDRIDREQLCETISPCSLNFQIVLENPMQFHRISVEIIDINDNDPTFPENSMQLEISESSPPGALFSLPSAVDSDVGVNTLQLYSITPNDHFKLRTKEHNAGRNSVDLVLEKHLDREKQEKHILMLTAVDGGEPQRSSTIEIEITVLDANDNAPIFSKEVYKIAVLENCLIGSVLIKVNATDADKGINGQIKYFFTHISNNAKDLYKLNEETGEIRVTAQIDYEKNKMYEMTVQAKDIGGLVGSCKVIIEVTDVNDNVPFINLMSISNQISEDSLPGTVIAIINVQDKDSGRNGQVICFIDNNIPFKLKSSLNNFYSLETDGILDREKTPQYNITIVATDQGEPSLSATYAILLAVSDVNDNPPRFEQQRYTTYIMENNSPGSSFFSLHAKDDDSGVNSKITYFVQETRINNQSASSFVSVNLDEGVIYAVRSYDYEQLSHFQILVTAKDGGSPSLSGSVIVDVYIQDQNDNPPEVLYPVQSKSHPITELIPRSADVGYLVTKVVAVDKDSSNNAWLSYKIIKSTDQTLFKVGIHDGELRTLRQITEKDFSKYKLTILIEDNGQPPYTVSVNVNVAVIDNFAQAFSEFNDLAQRNNDDGDMQFYLILSLVIVSFVFLILILVVICLKIHKWRRCKLFNEGSNGILPVIPYYPPRYAEVGATGTLCHVYNYEVCLKTDSGDSELTNRKPIVQNVVDQLQSQFFLNMMPQAWHTYPWPVSPIPFCSTSQAPSDLSRSVQPDSSLGSGWATQGHSQSCPEATPLISWLCA</sequence>
<keyword evidence="7 12" id="KW-0106">Calcium</keyword>
<evidence type="ECO:0000256" key="8">
    <source>
        <dbReference type="ARBA" id="ARBA00022889"/>
    </source>
</evidence>
<dbReference type="SMART" id="SM00112">
    <property type="entry name" value="CA"/>
    <property type="match status" value="6"/>
</dbReference>
<dbReference type="FunFam" id="2.60.40.60:FF:000129">
    <property type="entry name" value="protocadherin alpha-C2 isoform X1"/>
    <property type="match status" value="1"/>
</dbReference>
<keyword evidence="18" id="KW-1185">Reference proteome</keyword>
<feature type="domain" description="Cadherin" evidence="16">
    <location>
        <begin position="341"/>
        <end position="445"/>
    </location>
</feature>
<evidence type="ECO:0000313" key="18">
    <source>
        <dbReference type="Proteomes" id="UP000694620"/>
    </source>
</evidence>
<dbReference type="InterPro" id="IPR032455">
    <property type="entry name" value="Cadherin_C"/>
</dbReference>
<feature type="domain" description="Cadherin" evidence="16">
    <location>
        <begin position="127"/>
        <end position="235"/>
    </location>
</feature>
<dbReference type="FunFam" id="2.60.40.60:FF:000002">
    <property type="entry name" value="Protocadherin alpha 2"/>
    <property type="match status" value="1"/>
</dbReference>
<evidence type="ECO:0000256" key="2">
    <source>
        <dbReference type="ARBA" id="ARBA00004251"/>
    </source>
</evidence>
<keyword evidence="10 14" id="KW-0472">Membrane</keyword>
<feature type="domain" description="Cadherin" evidence="16">
    <location>
        <begin position="236"/>
        <end position="340"/>
    </location>
</feature>
<dbReference type="FunFam" id="2.60.40.60:FF:000001">
    <property type="entry name" value="Protocadherin alpha 2"/>
    <property type="match status" value="1"/>
</dbReference>
<name>A0A8C4SH03_ERPCA</name>
<feature type="signal peptide" evidence="15">
    <location>
        <begin position="1"/>
        <end position="22"/>
    </location>
</feature>
<dbReference type="GO" id="GO:0007156">
    <property type="term" value="P:homophilic cell adhesion via plasma membrane adhesion molecules"/>
    <property type="evidence" value="ECO:0007669"/>
    <property type="project" value="InterPro"/>
</dbReference>
<evidence type="ECO:0000256" key="11">
    <source>
        <dbReference type="ARBA" id="ARBA00023180"/>
    </source>
</evidence>
<keyword evidence="6" id="KW-0677">Repeat</keyword>
<reference evidence="17" key="3">
    <citation type="submission" date="2025-09" db="UniProtKB">
        <authorList>
            <consortium name="Ensembl"/>
        </authorList>
    </citation>
    <scope>IDENTIFICATION</scope>
</reference>
<dbReference type="InterPro" id="IPR013164">
    <property type="entry name" value="Cadherin_N"/>
</dbReference>
<evidence type="ECO:0000259" key="16">
    <source>
        <dbReference type="PROSITE" id="PS50268"/>
    </source>
</evidence>
<keyword evidence="9 14" id="KW-1133">Transmembrane helix</keyword>
<dbReference type="PRINTS" id="PR00205">
    <property type="entry name" value="CADHERIN"/>
</dbReference>
<dbReference type="GeneTree" id="ENSGT00940000164468"/>
<evidence type="ECO:0000256" key="1">
    <source>
        <dbReference type="ARBA" id="ARBA00003436"/>
    </source>
</evidence>
<keyword evidence="11" id="KW-0325">Glycoprotein</keyword>
<dbReference type="PANTHER" id="PTHR24028">
    <property type="entry name" value="CADHERIN-87A"/>
    <property type="match status" value="1"/>
</dbReference>
<dbReference type="Proteomes" id="UP000694620">
    <property type="component" value="Chromosome 11"/>
</dbReference>
<keyword evidence="4 14" id="KW-0812">Transmembrane</keyword>
<protein>
    <recommendedName>
        <fullName evidence="16">Cadherin domain-containing protein</fullName>
    </recommendedName>
</protein>
<dbReference type="GO" id="GO:0005886">
    <property type="term" value="C:plasma membrane"/>
    <property type="evidence" value="ECO:0007669"/>
    <property type="project" value="UniProtKB-SubCell"/>
</dbReference>
<comment type="subcellular location">
    <subcellularLocation>
        <location evidence="2">Cell membrane</location>
        <topology evidence="2">Single-pass type I membrane protein</topology>
    </subcellularLocation>
</comment>
<dbReference type="InterPro" id="IPR002126">
    <property type="entry name" value="Cadherin-like_dom"/>
</dbReference>
<organism evidence="17 18">
    <name type="scientific">Erpetoichthys calabaricus</name>
    <name type="common">Rope fish</name>
    <name type="synonym">Calamoichthys calabaricus</name>
    <dbReference type="NCBI Taxonomy" id="27687"/>
    <lineage>
        <taxon>Eukaryota</taxon>
        <taxon>Metazoa</taxon>
        <taxon>Chordata</taxon>
        <taxon>Craniata</taxon>
        <taxon>Vertebrata</taxon>
        <taxon>Euteleostomi</taxon>
        <taxon>Actinopterygii</taxon>
        <taxon>Polypteriformes</taxon>
        <taxon>Polypteridae</taxon>
        <taxon>Erpetoichthys</taxon>
    </lineage>
</organism>
<keyword evidence="3" id="KW-1003">Cell membrane</keyword>
<evidence type="ECO:0000256" key="14">
    <source>
        <dbReference type="SAM" id="Phobius"/>
    </source>
</evidence>
<comment type="function">
    <text evidence="1">Potential calcium-dependent cell-adhesion protein. May be involved in the establishment and maintenance of specific neuronal connections in the brain.</text>
</comment>
<feature type="transmembrane region" description="Helical" evidence="14">
    <location>
        <begin position="682"/>
        <end position="705"/>
    </location>
</feature>